<dbReference type="Pfam" id="PF24481">
    <property type="entry name" value="CT398_CC"/>
    <property type="match status" value="1"/>
</dbReference>
<dbReference type="EMBL" id="VGLS01000001">
    <property type="protein sequence ID" value="MBM3222186.1"/>
    <property type="molecule type" value="Genomic_DNA"/>
</dbReference>
<reference evidence="4" key="1">
    <citation type="submission" date="2019-03" db="EMBL/GenBank/DDBJ databases">
        <title>Lake Tanganyika Metagenome-Assembled Genomes (MAGs).</title>
        <authorList>
            <person name="Tran P."/>
        </authorList>
    </citation>
    <scope>NUCLEOTIDE SEQUENCE</scope>
    <source>
        <strain evidence="4">K_DeepCast_65m_m2_066</strain>
    </source>
</reference>
<gene>
    <name evidence="4" type="ORF">FJZ47_00050</name>
</gene>
<dbReference type="PANTHER" id="PTHR39082:SF1">
    <property type="entry name" value="SCAVENGER RECEPTOR CLASS A MEMBER 3"/>
    <property type="match status" value="1"/>
</dbReference>
<evidence type="ECO:0000259" key="3">
    <source>
        <dbReference type="Pfam" id="PF24481"/>
    </source>
</evidence>
<proteinExistence type="predicted"/>
<dbReference type="AlphaFoldDB" id="A0A937VWB2"/>
<evidence type="ECO:0000313" key="5">
    <source>
        <dbReference type="Proteomes" id="UP000712673"/>
    </source>
</evidence>
<comment type="caution">
    <text evidence="4">The sequence shown here is derived from an EMBL/GenBank/DDBJ whole genome shotgun (WGS) entry which is preliminary data.</text>
</comment>
<evidence type="ECO:0000256" key="1">
    <source>
        <dbReference type="SAM" id="Coils"/>
    </source>
</evidence>
<dbReference type="InterPro" id="IPR052376">
    <property type="entry name" value="Oxidative_Scav/Glycosyltrans"/>
</dbReference>
<evidence type="ECO:0000313" key="4">
    <source>
        <dbReference type="EMBL" id="MBM3222186.1"/>
    </source>
</evidence>
<evidence type="ECO:0008006" key="6">
    <source>
        <dbReference type="Google" id="ProtNLM"/>
    </source>
</evidence>
<dbReference type="Pfam" id="PF02591">
    <property type="entry name" value="Zn_ribbon_9"/>
    <property type="match status" value="1"/>
</dbReference>
<dbReference type="InterPro" id="IPR003743">
    <property type="entry name" value="Zf-RING_7"/>
</dbReference>
<keyword evidence="1" id="KW-0175">Coiled coil</keyword>
<dbReference type="Gene3D" id="1.10.287.1490">
    <property type="match status" value="1"/>
</dbReference>
<name>A0A937VWB2_UNCTE</name>
<organism evidence="4 5">
    <name type="scientific">Tectimicrobiota bacterium</name>
    <dbReference type="NCBI Taxonomy" id="2528274"/>
    <lineage>
        <taxon>Bacteria</taxon>
        <taxon>Pseudomonadati</taxon>
        <taxon>Nitrospinota/Tectimicrobiota group</taxon>
        <taxon>Candidatus Tectimicrobiota</taxon>
    </lineage>
</organism>
<accession>A0A937VWB2</accession>
<sequence length="234" mass="27190">MREQFQLLITLQQVDDRLRVLALEEQALPQRLQVYEAACRTAREEVTQVQALIERQERQQRAFERELTQHQEAIQKTQSKAREVKTNKEHSAILTEIDAGKQRLAALEDQLLLLMEETEQQRQAQQEQEHQVQVALHKLAEQQQHVQQQQETVRNTIHAEQARRQQMVTSLDSGLYAQYQKVAMQQGGRSVAQIQEGVCSGCHLKLPPQLVSEIRLQTQLYTCPHCRLMLCWPA</sequence>
<dbReference type="PANTHER" id="PTHR39082">
    <property type="entry name" value="PHOSPHOLIPASE C-BETA-2-RELATED"/>
    <property type="match status" value="1"/>
</dbReference>
<dbReference type="InterPro" id="IPR056003">
    <property type="entry name" value="CT398_CC_hairpin"/>
</dbReference>
<feature type="domain" description="CT398-like coiled coil hairpin" evidence="3">
    <location>
        <begin position="11"/>
        <end position="187"/>
    </location>
</feature>
<protein>
    <recommendedName>
        <fullName evidence="6">C4-type zinc ribbon domain-containing protein</fullName>
    </recommendedName>
</protein>
<feature type="domain" description="C4-type zinc ribbon" evidence="2">
    <location>
        <begin position="198"/>
        <end position="226"/>
    </location>
</feature>
<feature type="coiled-coil region" evidence="1">
    <location>
        <begin position="39"/>
        <end position="135"/>
    </location>
</feature>
<evidence type="ECO:0000259" key="2">
    <source>
        <dbReference type="Pfam" id="PF02591"/>
    </source>
</evidence>
<dbReference type="Proteomes" id="UP000712673">
    <property type="component" value="Unassembled WGS sequence"/>
</dbReference>